<evidence type="ECO:0000256" key="1">
    <source>
        <dbReference type="SAM" id="SignalP"/>
    </source>
</evidence>
<accession>A0ABY7T2X4</accession>
<proteinExistence type="predicted"/>
<dbReference type="RefSeq" id="WP_273628975.1">
    <property type="nucleotide sequence ID" value="NZ_CP117167.1"/>
</dbReference>
<keyword evidence="1" id="KW-0732">Signal</keyword>
<evidence type="ECO:0000313" key="2">
    <source>
        <dbReference type="EMBL" id="WCT10784.1"/>
    </source>
</evidence>
<keyword evidence="3" id="KW-1185">Reference proteome</keyword>
<organism evidence="2 3">
    <name type="scientific">Mucilaginibacter jinjuensis</name>
    <dbReference type="NCBI Taxonomy" id="1176721"/>
    <lineage>
        <taxon>Bacteria</taxon>
        <taxon>Pseudomonadati</taxon>
        <taxon>Bacteroidota</taxon>
        <taxon>Sphingobacteriia</taxon>
        <taxon>Sphingobacteriales</taxon>
        <taxon>Sphingobacteriaceae</taxon>
        <taxon>Mucilaginibacter</taxon>
    </lineage>
</organism>
<dbReference type="InterPro" id="IPR011042">
    <property type="entry name" value="6-blade_b-propeller_TolB-like"/>
</dbReference>
<reference evidence="2 3" key="1">
    <citation type="submission" date="2023-02" db="EMBL/GenBank/DDBJ databases">
        <title>Genome sequence of Mucilaginibacter jinjuensis strain KACC 16571.</title>
        <authorList>
            <person name="Kim S."/>
            <person name="Heo J."/>
            <person name="Kwon S.-W."/>
        </authorList>
    </citation>
    <scope>NUCLEOTIDE SEQUENCE [LARGE SCALE GENOMIC DNA]</scope>
    <source>
        <strain evidence="2 3">KACC 16571</strain>
    </source>
</reference>
<dbReference type="Gene3D" id="2.120.10.30">
    <property type="entry name" value="TolB, C-terminal domain"/>
    <property type="match status" value="1"/>
</dbReference>
<dbReference type="SUPFAM" id="SSF69304">
    <property type="entry name" value="Tricorn protease N-terminal domain"/>
    <property type="match status" value="1"/>
</dbReference>
<dbReference type="EMBL" id="CP117167">
    <property type="protein sequence ID" value="WCT10784.1"/>
    <property type="molecule type" value="Genomic_DNA"/>
</dbReference>
<evidence type="ECO:0000313" key="3">
    <source>
        <dbReference type="Proteomes" id="UP001216139"/>
    </source>
</evidence>
<dbReference type="Proteomes" id="UP001216139">
    <property type="component" value="Chromosome"/>
</dbReference>
<feature type="signal peptide" evidence="1">
    <location>
        <begin position="1"/>
        <end position="25"/>
    </location>
</feature>
<feature type="chain" id="PRO_5045387036" description="WD40 repeat protein" evidence="1">
    <location>
        <begin position="26"/>
        <end position="945"/>
    </location>
</feature>
<sequence>MFKLLSPKRVLFCCVLSVCTLGAKAQEFGGNPPSINWRQVNTPAARVIFPNGLDSVGLRVASIISQMNGAVKPTIGTKQKQVNILMQNQTIISNGFVMLAPFKSEFYLTPDQNSFELGSLTWSDQLAIHEFRHVQQYNNFNVGLSKVLHVIFGESGQLLGNEIAVPDWFFEGDAVFNETHVSEQGRGRLPYFFNGFHGLWDANKDYSWMKLRNGSYRDYVPDWYPLGYMMNAYGREKYGPMFWRNVTHDAAAYHNLFYPFEHSVKRYSGLSYPQFRNDALGYFKKQIATPAEKVVGPKYKKNQHFIADNEYPAVVNDSTVIYVKSSYKKIPAFVIRTGNKEKQIRAKDLSLDRHFSYHDGKIVYASYRPDLRWGYRNYNELKVIDVITGEQKKLTSRSKYFSPSFSDDGKTIVAVQVDPSGKSKLHILDAENGRLIAEVPAKNGVFYTYPKFYGSDKIISGIRNPQGKMTVATIDIKTGSIDNLLAYDIAPVGFIAVQKDTVYFTATTGMNDRLYAVSIPDKKLYQLQSDTLKYGIGNYEPSVAGNKLAWVSFSAYGYQLHQADKQSLQWQPVDETYTKRVLSDYNITALKKDSAADLLAKVETQPFKVSKYNKLHNFFNFHSLLPDFEDPNYTLSLSGENVLNTFQSALSGTYNRNEGYKQFGYDAVYGGWFPYVSAGADYTFDRKGYYRGESIYWNEAQIHAGASVPFNFSSGQHSTYLSIGSSAYYNTVNFQSAYRDRFADQSFVYLNNSITFSNSMQQAVQQIYPHLAQAVTLNFKKGVINADNYQFLATGNFYFPGLANSHNFVVALAHQQRSQNTVIDFSNDFPFSRGYTVYNLYKMDKVGVNYHFPIAYPDAGIANFIYFLRIRGNLFFDYTKGQDFYTDGSPYKGNFRSTGMEVFFDTQWFNQAPITFGLRYTHLLDEDLGSHGPNRIELVVPLTIF</sequence>
<name>A0ABY7T2X4_9SPHI</name>
<gene>
    <name evidence="2" type="ORF">PQO05_18775</name>
</gene>
<evidence type="ECO:0008006" key="4">
    <source>
        <dbReference type="Google" id="ProtNLM"/>
    </source>
</evidence>
<protein>
    <recommendedName>
        <fullName evidence="4">WD40 repeat protein</fullName>
    </recommendedName>
</protein>